<dbReference type="Proteomes" id="UP001141806">
    <property type="component" value="Unassembled WGS sequence"/>
</dbReference>
<evidence type="ECO:0000256" key="1">
    <source>
        <dbReference type="SAM" id="MobiDB-lite"/>
    </source>
</evidence>
<organism evidence="3 4">
    <name type="scientific">Protea cynaroides</name>
    <dbReference type="NCBI Taxonomy" id="273540"/>
    <lineage>
        <taxon>Eukaryota</taxon>
        <taxon>Viridiplantae</taxon>
        <taxon>Streptophyta</taxon>
        <taxon>Embryophyta</taxon>
        <taxon>Tracheophyta</taxon>
        <taxon>Spermatophyta</taxon>
        <taxon>Magnoliopsida</taxon>
        <taxon>Proteales</taxon>
        <taxon>Proteaceae</taxon>
        <taxon>Protea</taxon>
    </lineage>
</organism>
<evidence type="ECO:0000313" key="4">
    <source>
        <dbReference type="Proteomes" id="UP001141806"/>
    </source>
</evidence>
<gene>
    <name evidence="3" type="ORF">NE237_025633</name>
</gene>
<comment type="caution">
    <text evidence="3">The sequence shown here is derived from an EMBL/GenBank/DDBJ whole genome shotgun (WGS) entry which is preliminary data.</text>
</comment>
<feature type="signal peptide" evidence="2">
    <location>
        <begin position="1"/>
        <end position="17"/>
    </location>
</feature>
<sequence length="248" mass="27327">MLLVVLQLSFIPPSSIGFGRELRSGKPAVTVAKEGLPRPLEACPLFPAATCANVAGKPDPRTDGPELNQSQLQEKSQKKKKANILRSLSSPNIPTRLFLRIPTKPFLSIAPPQLLPIAPVGVIRLNSNRRCNCLLNAIIRFLRWKNLYRQPLVAPKTPSFQLVHPFMPFCCHFVKLPPDSIAMAQEIDEERNMKGSTDKWESFDGLVNGKKDGIACWHQVFDGGHGWGSLVSRSHGCSSGEAQCSILL</sequence>
<name>A0A9Q0H283_9MAGN</name>
<accession>A0A9Q0H283</accession>
<reference evidence="3" key="1">
    <citation type="journal article" date="2023" name="Plant J.">
        <title>The genome of the king protea, Protea cynaroides.</title>
        <authorList>
            <person name="Chang J."/>
            <person name="Duong T.A."/>
            <person name="Schoeman C."/>
            <person name="Ma X."/>
            <person name="Roodt D."/>
            <person name="Barker N."/>
            <person name="Li Z."/>
            <person name="Van de Peer Y."/>
            <person name="Mizrachi E."/>
        </authorList>
    </citation>
    <scope>NUCLEOTIDE SEQUENCE</scope>
    <source>
        <tissue evidence="3">Young leaves</tissue>
    </source>
</reference>
<protein>
    <submittedName>
        <fullName evidence="3">Uncharacterized protein</fullName>
    </submittedName>
</protein>
<proteinExistence type="predicted"/>
<dbReference type="AlphaFoldDB" id="A0A9Q0H283"/>
<feature type="chain" id="PRO_5040464315" evidence="2">
    <location>
        <begin position="18"/>
        <end position="248"/>
    </location>
</feature>
<evidence type="ECO:0000313" key="3">
    <source>
        <dbReference type="EMBL" id="KAJ4958522.1"/>
    </source>
</evidence>
<feature type="region of interest" description="Disordered" evidence="1">
    <location>
        <begin position="54"/>
        <end position="83"/>
    </location>
</feature>
<dbReference type="EMBL" id="JAMYWD010000010">
    <property type="protein sequence ID" value="KAJ4958522.1"/>
    <property type="molecule type" value="Genomic_DNA"/>
</dbReference>
<keyword evidence="2" id="KW-0732">Signal</keyword>
<evidence type="ECO:0000256" key="2">
    <source>
        <dbReference type="SAM" id="SignalP"/>
    </source>
</evidence>
<keyword evidence="4" id="KW-1185">Reference proteome</keyword>